<dbReference type="STRING" id="135651.G0NI38"/>
<accession>G0NI38</accession>
<evidence type="ECO:0008006" key="10">
    <source>
        <dbReference type="Google" id="ProtNLM"/>
    </source>
</evidence>
<dbReference type="InterPro" id="IPR027417">
    <property type="entry name" value="P-loop_NTPase"/>
</dbReference>
<dbReference type="InterPro" id="IPR041677">
    <property type="entry name" value="DNA2/NAM7_AAA_11"/>
</dbReference>
<dbReference type="EMBL" id="GL379887">
    <property type="protein sequence ID" value="EGT31609.1"/>
    <property type="molecule type" value="Genomic_DNA"/>
</dbReference>
<dbReference type="PANTHER" id="PTHR43788:SF8">
    <property type="entry name" value="DNA-BINDING PROTEIN SMUBP-2"/>
    <property type="match status" value="1"/>
</dbReference>
<dbReference type="InterPro" id="IPR041679">
    <property type="entry name" value="DNA2/NAM7-like_C"/>
</dbReference>
<reference evidence="9" key="1">
    <citation type="submission" date="2011-07" db="EMBL/GenBank/DDBJ databases">
        <authorList>
            <consortium name="Caenorhabditis brenneri Sequencing and Analysis Consortium"/>
            <person name="Wilson R.K."/>
        </authorList>
    </citation>
    <scope>NUCLEOTIDE SEQUENCE [LARGE SCALE GENOMIC DNA]</scope>
    <source>
        <strain evidence="9">PB2801</strain>
    </source>
</reference>
<feature type="domain" description="DNA2/NAM7 helicase-like C-terminal" evidence="7">
    <location>
        <begin position="135"/>
        <end position="355"/>
    </location>
</feature>
<dbReference type="CDD" id="cd18808">
    <property type="entry name" value="SF1_C_Upf1"/>
    <property type="match status" value="1"/>
</dbReference>
<evidence type="ECO:0000313" key="9">
    <source>
        <dbReference type="Proteomes" id="UP000008068"/>
    </source>
</evidence>
<evidence type="ECO:0000259" key="7">
    <source>
        <dbReference type="Pfam" id="PF13087"/>
    </source>
</evidence>
<dbReference type="GO" id="GO:0043139">
    <property type="term" value="F:5'-3' DNA helicase activity"/>
    <property type="evidence" value="ECO:0007669"/>
    <property type="project" value="TreeGrafter"/>
</dbReference>
<evidence type="ECO:0000256" key="3">
    <source>
        <dbReference type="ARBA" id="ARBA00022801"/>
    </source>
</evidence>
<evidence type="ECO:0000256" key="5">
    <source>
        <dbReference type="ARBA" id="ARBA00022840"/>
    </source>
</evidence>
<keyword evidence="9" id="KW-1185">Reference proteome</keyword>
<dbReference type="GO" id="GO:0016787">
    <property type="term" value="F:hydrolase activity"/>
    <property type="evidence" value="ECO:0007669"/>
    <property type="project" value="UniProtKB-KW"/>
</dbReference>
<dbReference type="Pfam" id="PF13087">
    <property type="entry name" value="AAA_12"/>
    <property type="match status" value="1"/>
</dbReference>
<dbReference type="SUPFAM" id="SSF52540">
    <property type="entry name" value="P-loop containing nucleoside triphosphate hydrolases"/>
    <property type="match status" value="1"/>
</dbReference>
<dbReference type="InParanoid" id="G0NI38"/>
<dbReference type="InterPro" id="IPR047187">
    <property type="entry name" value="SF1_C_Upf1"/>
</dbReference>
<keyword evidence="3" id="KW-0378">Hydrolase</keyword>
<dbReference type="eggNOG" id="KOG1803">
    <property type="taxonomic scope" value="Eukaryota"/>
</dbReference>
<proteinExistence type="inferred from homology"/>
<dbReference type="HOGENOM" id="CLU_603016_0_0_1"/>
<evidence type="ECO:0000256" key="4">
    <source>
        <dbReference type="ARBA" id="ARBA00022806"/>
    </source>
</evidence>
<dbReference type="InterPro" id="IPR050534">
    <property type="entry name" value="Coronavir_polyprotein_1ab"/>
</dbReference>
<dbReference type="FunCoup" id="G0NI38">
    <property type="interactions" value="500"/>
</dbReference>
<dbReference type="OrthoDB" id="5805783at2759"/>
<sequence length="454" mass="52872">MDRVKFDQIVNKSPAAVNARRQIAEWDEEFKNKKITFEDFYDRKKSLISNTIAEAGTEIMEQTSILFAMIRSNFVDRAMRYKIFEPCMCVIDHAAQVMETQTLPAVIKMKRIVMAGDPKQLQALVLSPEGKAAQLEKSIMDRIIHNKEKFSWIMLKEQYRCHPAISVWSNKSFYRRELRDITNPSNTIHNSFKTKAPTEFRTLFDAAVFVDTSAEFDTDRRSIMYELVSGESPNELGHGFKSFKNEGEAQLVLKHYEHLRELGIQAKDIAIISPYNGQIELLTEKMETFTKATNDFSCKQTTIGTAERVQGQEYDCVIFSMVRSNPRRIMGFVCDLRRLNVVMTRAKRHLMFIGNGYLMASSWYKPIRDLFHEFNGNRHRFHPQHVRYTKIELNPVVRNNFGNNFDDFVKASNDPEMKAWCADFVLKQSDPEFQQQQQARRIKKLNLKHDNTVS</sequence>
<evidence type="ECO:0000259" key="6">
    <source>
        <dbReference type="Pfam" id="PF13086"/>
    </source>
</evidence>
<evidence type="ECO:0000256" key="2">
    <source>
        <dbReference type="ARBA" id="ARBA00022741"/>
    </source>
</evidence>
<dbReference type="Proteomes" id="UP000008068">
    <property type="component" value="Unassembled WGS sequence"/>
</dbReference>
<dbReference type="Gene3D" id="3.40.50.300">
    <property type="entry name" value="P-loop containing nucleotide triphosphate hydrolases"/>
    <property type="match status" value="2"/>
</dbReference>
<dbReference type="AlphaFoldDB" id="G0NI38"/>
<organism evidence="9">
    <name type="scientific">Caenorhabditis brenneri</name>
    <name type="common">Nematode worm</name>
    <dbReference type="NCBI Taxonomy" id="135651"/>
    <lineage>
        <taxon>Eukaryota</taxon>
        <taxon>Metazoa</taxon>
        <taxon>Ecdysozoa</taxon>
        <taxon>Nematoda</taxon>
        <taxon>Chromadorea</taxon>
        <taxon>Rhabditida</taxon>
        <taxon>Rhabditina</taxon>
        <taxon>Rhabditomorpha</taxon>
        <taxon>Rhabditoidea</taxon>
        <taxon>Rhabditidae</taxon>
        <taxon>Peloderinae</taxon>
        <taxon>Caenorhabditis</taxon>
    </lineage>
</organism>
<evidence type="ECO:0000256" key="1">
    <source>
        <dbReference type="ARBA" id="ARBA00007913"/>
    </source>
</evidence>
<dbReference type="PANTHER" id="PTHR43788">
    <property type="entry name" value="DNA2/NAM7 HELICASE FAMILY MEMBER"/>
    <property type="match status" value="1"/>
</dbReference>
<feature type="domain" description="DNA2/NAM7 helicase helicase" evidence="6">
    <location>
        <begin position="29"/>
        <end position="127"/>
    </location>
</feature>
<dbReference type="Pfam" id="PF13086">
    <property type="entry name" value="AAA_11"/>
    <property type="match status" value="1"/>
</dbReference>
<evidence type="ECO:0000313" key="8">
    <source>
        <dbReference type="EMBL" id="EGT31609.1"/>
    </source>
</evidence>
<protein>
    <recommendedName>
        <fullName evidence="10">DNA2/NAM7 helicase-like C-terminal domain-containing protein</fullName>
    </recommendedName>
</protein>
<dbReference type="GO" id="GO:0005524">
    <property type="term" value="F:ATP binding"/>
    <property type="evidence" value="ECO:0007669"/>
    <property type="project" value="UniProtKB-KW"/>
</dbReference>
<keyword evidence="5" id="KW-0067">ATP-binding</keyword>
<gene>
    <name evidence="8" type="ORF">CAEBREN_20199</name>
</gene>
<name>G0NI38_CAEBE</name>
<keyword evidence="2" id="KW-0547">Nucleotide-binding</keyword>
<comment type="similarity">
    <text evidence="1">Belongs to the DNA2/NAM7 helicase family.</text>
</comment>
<keyword evidence="4" id="KW-0347">Helicase</keyword>